<dbReference type="AlphaFoldDB" id="A0A1Q8YE49"/>
<dbReference type="EMBL" id="MSYM01000013">
    <property type="protein sequence ID" value="OLP06344.1"/>
    <property type="molecule type" value="Genomic_DNA"/>
</dbReference>
<comment type="caution">
    <text evidence="1">The sequence shown here is derived from an EMBL/GenBank/DDBJ whole genome shotgun (WGS) entry which is preliminary data.</text>
</comment>
<organism evidence="1 2">
    <name type="scientific">Rhodoferax antarcticus ANT.BR</name>
    <dbReference type="NCBI Taxonomy" id="1111071"/>
    <lineage>
        <taxon>Bacteria</taxon>
        <taxon>Pseudomonadati</taxon>
        <taxon>Pseudomonadota</taxon>
        <taxon>Betaproteobacteria</taxon>
        <taxon>Burkholderiales</taxon>
        <taxon>Comamonadaceae</taxon>
        <taxon>Rhodoferax</taxon>
    </lineage>
</organism>
<reference evidence="1 2" key="1">
    <citation type="submission" date="2017-01" db="EMBL/GenBank/DDBJ databases">
        <title>Genome sequence of Rhodoferax antarcticus ANT.BR, a psychrophilic purple nonsulfur bacterium from an Antarctic microbial mat.</title>
        <authorList>
            <person name="Baker J."/>
            <person name="Riester C."/>
            <person name="Skinner B."/>
            <person name="Newell A."/>
            <person name="Swingley W."/>
            <person name="Madigan M."/>
            <person name="Jung D."/>
            <person name="Asao M."/>
            <person name="Chen M."/>
            <person name="Loughlin P."/>
            <person name="Pan H."/>
            <person name="Lin S."/>
            <person name="Li N."/>
            <person name="Shaw J."/>
            <person name="Prado M."/>
            <person name="Sherman C."/>
            <person name="Li X."/>
            <person name="Tang J."/>
            <person name="Blankenship R."/>
            <person name="Zhao T."/>
            <person name="Touchman J."/>
            <person name="Sattley M."/>
        </authorList>
    </citation>
    <scope>NUCLEOTIDE SEQUENCE [LARGE SCALE GENOMIC DNA]</scope>
    <source>
        <strain evidence="1 2">ANT.BR</strain>
    </source>
</reference>
<sequence length="45" mass="4800">MGLVAEVKAPVVTDGLCLASQNAVLNLAMRWRTLLAACVGCRQKK</sequence>
<name>A0A1Q8YE49_9BURK</name>
<evidence type="ECO:0000313" key="2">
    <source>
        <dbReference type="Proteomes" id="UP000185911"/>
    </source>
</evidence>
<evidence type="ECO:0000313" key="1">
    <source>
        <dbReference type="EMBL" id="OLP06344.1"/>
    </source>
</evidence>
<dbReference type="Proteomes" id="UP000185911">
    <property type="component" value="Unassembled WGS sequence"/>
</dbReference>
<proteinExistence type="predicted"/>
<keyword evidence="2" id="KW-1185">Reference proteome</keyword>
<accession>A0A1Q8YE49</accession>
<protein>
    <submittedName>
        <fullName evidence="1">Uncharacterized protein</fullName>
    </submittedName>
</protein>
<gene>
    <name evidence="1" type="ORF">BLL52_2575</name>
</gene>